<dbReference type="EMBL" id="SRKY01000004">
    <property type="protein sequence ID" value="THH35255.1"/>
    <property type="molecule type" value="Genomic_DNA"/>
</dbReference>
<sequence>MSDHIGDHNKLDILMLRCALLALSVLLAGPCPAGRPPEIRSVGIASVQAPARISGVAPILLSGVPTSWDRLRGAALSSDICASIRAQTTGTGSDQGFDPAAIVSQALGQDFCAES</sequence>
<comment type="caution">
    <text evidence="1">The sequence shown here is derived from an EMBL/GenBank/DDBJ whole genome shotgun (WGS) entry which is preliminary data.</text>
</comment>
<gene>
    <name evidence="1" type="ORF">E4Z66_15650</name>
</gene>
<reference evidence="1 2" key="1">
    <citation type="submission" date="2019-04" db="EMBL/GenBank/DDBJ databases">
        <title>Shimia ponticola sp. nov., isolated from seawater.</title>
        <authorList>
            <person name="Kim Y.-O."/>
            <person name="Yoon J.-H."/>
        </authorList>
    </citation>
    <scope>NUCLEOTIDE SEQUENCE [LARGE SCALE GENOMIC DNA]</scope>
    <source>
        <strain evidence="1 2">MYP11</strain>
    </source>
</reference>
<name>A0A4S4N9H3_9RHOB</name>
<keyword evidence="2" id="KW-1185">Reference proteome</keyword>
<dbReference type="Proteomes" id="UP000306602">
    <property type="component" value="Unassembled WGS sequence"/>
</dbReference>
<organism evidence="1 2">
    <name type="scientific">Aliishimia ponticola</name>
    <dbReference type="NCBI Taxonomy" id="2499833"/>
    <lineage>
        <taxon>Bacteria</taxon>
        <taxon>Pseudomonadati</taxon>
        <taxon>Pseudomonadota</taxon>
        <taxon>Alphaproteobacteria</taxon>
        <taxon>Rhodobacterales</taxon>
        <taxon>Paracoccaceae</taxon>
        <taxon>Aliishimia</taxon>
    </lineage>
</organism>
<evidence type="ECO:0000313" key="1">
    <source>
        <dbReference type="EMBL" id="THH35255.1"/>
    </source>
</evidence>
<evidence type="ECO:0000313" key="2">
    <source>
        <dbReference type="Proteomes" id="UP000306602"/>
    </source>
</evidence>
<dbReference type="RefSeq" id="WP_211097172.1">
    <property type="nucleotide sequence ID" value="NZ_SRKY01000004.1"/>
</dbReference>
<protein>
    <submittedName>
        <fullName evidence="1">Uncharacterized protein</fullName>
    </submittedName>
</protein>
<dbReference type="AlphaFoldDB" id="A0A4S4N9H3"/>
<proteinExistence type="predicted"/>
<accession>A0A4S4N9H3</accession>